<evidence type="ECO:0008006" key="4">
    <source>
        <dbReference type="Google" id="ProtNLM"/>
    </source>
</evidence>
<gene>
    <name evidence="2" type="ORF">GCM10009754_33640</name>
</gene>
<evidence type="ECO:0000313" key="2">
    <source>
        <dbReference type="EMBL" id="GAA1960330.1"/>
    </source>
</evidence>
<organism evidence="2 3">
    <name type="scientific">Amycolatopsis minnesotensis</name>
    <dbReference type="NCBI Taxonomy" id="337894"/>
    <lineage>
        <taxon>Bacteria</taxon>
        <taxon>Bacillati</taxon>
        <taxon>Actinomycetota</taxon>
        <taxon>Actinomycetes</taxon>
        <taxon>Pseudonocardiales</taxon>
        <taxon>Pseudonocardiaceae</taxon>
        <taxon>Amycolatopsis</taxon>
    </lineage>
</organism>
<dbReference type="Proteomes" id="UP001501116">
    <property type="component" value="Unassembled WGS sequence"/>
</dbReference>
<keyword evidence="1" id="KW-0472">Membrane</keyword>
<dbReference type="RefSeq" id="WP_344418812.1">
    <property type="nucleotide sequence ID" value="NZ_BAAANN010000012.1"/>
</dbReference>
<keyword evidence="1" id="KW-1133">Transmembrane helix</keyword>
<comment type="caution">
    <text evidence="2">The sequence shown here is derived from an EMBL/GenBank/DDBJ whole genome shotgun (WGS) entry which is preliminary data.</text>
</comment>
<accession>A0ABN2QYX4</accession>
<feature type="transmembrane region" description="Helical" evidence="1">
    <location>
        <begin position="29"/>
        <end position="47"/>
    </location>
</feature>
<keyword evidence="1" id="KW-0812">Transmembrane</keyword>
<feature type="transmembrane region" description="Helical" evidence="1">
    <location>
        <begin position="95"/>
        <end position="119"/>
    </location>
</feature>
<evidence type="ECO:0000313" key="3">
    <source>
        <dbReference type="Proteomes" id="UP001501116"/>
    </source>
</evidence>
<evidence type="ECO:0000256" key="1">
    <source>
        <dbReference type="SAM" id="Phobius"/>
    </source>
</evidence>
<proteinExistence type="predicted"/>
<protein>
    <recommendedName>
        <fullName evidence="4">DUF1453 domain-containing protein</fullName>
    </recommendedName>
</protein>
<dbReference type="EMBL" id="BAAANN010000012">
    <property type="protein sequence ID" value="GAA1960330.1"/>
    <property type="molecule type" value="Genomic_DNA"/>
</dbReference>
<keyword evidence="3" id="KW-1185">Reference proteome</keyword>
<feature type="transmembrane region" description="Helical" evidence="1">
    <location>
        <begin position="6"/>
        <end position="22"/>
    </location>
</feature>
<feature type="transmembrane region" description="Helical" evidence="1">
    <location>
        <begin position="53"/>
        <end position="74"/>
    </location>
</feature>
<sequence>MPSVFWLVVVGVLVVVLVVKRFRGGPLTARDAFVSPVVLLGIGAYELTKVPEFSGLDIGWLVLGTVVGLVFGGLRGTTTLLSERDGGLWQRYTKWTVAVWLIASASSFGLGVLGVALGAHEEARPIVLSVGISLIGEAAVVGFRAKALGVRFAPEPARRRWV</sequence>
<name>A0ABN2QYX4_9PSEU</name>
<reference evidence="2 3" key="1">
    <citation type="journal article" date="2019" name="Int. J. Syst. Evol. Microbiol.">
        <title>The Global Catalogue of Microorganisms (GCM) 10K type strain sequencing project: providing services to taxonomists for standard genome sequencing and annotation.</title>
        <authorList>
            <consortium name="The Broad Institute Genomics Platform"/>
            <consortium name="The Broad Institute Genome Sequencing Center for Infectious Disease"/>
            <person name="Wu L."/>
            <person name="Ma J."/>
        </authorList>
    </citation>
    <scope>NUCLEOTIDE SEQUENCE [LARGE SCALE GENOMIC DNA]</scope>
    <source>
        <strain evidence="2 3">JCM 14545</strain>
    </source>
</reference>
<feature type="transmembrane region" description="Helical" evidence="1">
    <location>
        <begin position="125"/>
        <end position="143"/>
    </location>
</feature>